<evidence type="ECO:0000313" key="1">
    <source>
        <dbReference type="EMBL" id="MCW4092058.1"/>
    </source>
</evidence>
<dbReference type="RefSeq" id="WP_264959314.1">
    <property type="nucleotide sequence ID" value="NZ_JAPDUQ010000001.1"/>
</dbReference>
<dbReference type="EMBL" id="JAPDUS010000001">
    <property type="protein sequence ID" value="MCW4092058.1"/>
    <property type="molecule type" value="Genomic_DNA"/>
</dbReference>
<accession>A0AAW5TTM9</accession>
<proteinExistence type="predicted"/>
<protein>
    <submittedName>
        <fullName evidence="1">Uncharacterized protein</fullName>
    </submittedName>
</protein>
<evidence type="ECO:0000313" key="2">
    <source>
        <dbReference type="Proteomes" id="UP001209074"/>
    </source>
</evidence>
<dbReference type="AlphaFoldDB" id="A0AAW5TTM9"/>
<dbReference type="Proteomes" id="UP001209074">
    <property type="component" value="Unassembled WGS sequence"/>
</dbReference>
<organism evidence="1 2">
    <name type="scientific">Segatella copri</name>
    <dbReference type="NCBI Taxonomy" id="165179"/>
    <lineage>
        <taxon>Bacteria</taxon>
        <taxon>Pseudomonadati</taxon>
        <taxon>Bacteroidota</taxon>
        <taxon>Bacteroidia</taxon>
        <taxon>Bacteroidales</taxon>
        <taxon>Prevotellaceae</taxon>
        <taxon>Segatella</taxon>
    </lineage>
</organism>
<gene>
    <name evidence="1" type="ORF">ONT05_00540</name>
</gene>
<sequence>MPRLRIKGRANYDGIVGKSFDVVVEVSDTVGSSKKIEAIRAQHPNWTAIICDSWTEV</sequence>
<comment type="caution">
    <text evidence="1">The sequence shown here is derived from an EMBL/GenBank/DDBJ whole genome shotgun (WGS) entry which is preliminary data.</text>
</comment>
<name>A0AAW5TTM9_9BACT</name>
<reference evidence="1" key="1">
    <citation type="submission" date="2022-11" db="EMBL/GenBank/DDBJ databases">
        <title>Genomic repertoires linked with pathogenic potency of arthritogenic Prevotella copri isolated from the gut of rheumatoid arthritis patients.</title>
        <authorList>
            <person name="Nii T."/>
            <person name="Maeda Y."/>
            <person name="Motooka D."/>
            <person name="Naito M."/>
            <person name="Matsumoto Y."/>
            <person name="Ogawa T."/>
            <person name="Oguro-Igashira E."/>
            <person name="Kishikawa T."/>
            <person name="Yamashita M."/>
            <person name="Koizumi S."/>
            <person name="Kurakawa T."/>
            <person name="Okumura R."/>
            <person name="Kayama H."/>
            <person name="Murakami M."/>
            <person name="Sakaguchi T."/>
            <person name="Das B."/>
            <person name="Nakamura S."/>
            <person name="Okada Y."/>
            <person name="Kumanogoh A."/>
            <person name="Takeda K."/>
        </authorList>
    </citation>
    <scope>NUCLEOTIDE SEQUENCE</scope>
    <source>
        <strain evidence="1">N016-13</strain>
    </source>
</reference>